<accession>A0A0S8FZA0</accession>
<sequence>SCPLFVPLAEENWLLRPATRLIAEEYLDPLKEAEIGALVLGCTHYPLLKPVISETIGHKVILVDSAVETALAVQSALDSLNLGKEEGERAPHRFYLSDIPPRFGEIGQRFLGEAIDHLMKLSIDD</sequence>
<dbReference type="Proteomes" id="UP000051717">
    <property type="component" value="Unassembled WGS sequence"/>
</dbReference>
<proteinExistence type="predicted"/>
<dbReference type="PROSITE" id="PS00924">
    <property type="entry name" value="ASP_GLU_RACEMASE_2"/>
    <property type="match status" value="1"/>
</dbReference>
<dbReference type="SUPFAM" id="SSF53681">
    <property type="entry name" value="Aspartate/glutamate racemase"/>
    <property type="match status" value="1"/>
</dbReference>
<feature type="non-terminal residue" evidence="1">
    <location>
        <position position="1"/>
    </location>
</feature>
<dbReference type="InterPro" id="IPR033134">
    <property type="entry name" value="Asp/Glu_racemase_AS_2"/>
</dbReference>
<dbReference type="Gene3D" id="3.40.50.1860">
    <property type="match status" value="2"/>
</dbReference>
<reference evidence="1 2" key="1">
    <citation type="journal article" date="2015" name="Microbiome">
        <title>Genomic resolution of linkages in carbon, nitrogen, and sulfur cycling among widespread estuary sediment bacteria.</title>
        <authorList>
            <person name="Baker B.J."/>
            <person name="Lazar C.S."/>
            <person name="Teske A.P."/>
            <person name="Dick G.J."/>
        </authorList>
    </citation>
    <scope>NUCLEOTIDE SEQUENCE [LARGE SCALE GENOMIC DNA]</scope>
    <source>
        <strain evidence="1">SM23_40</strain>
    </source>
</reference>
<dbReference type="InterPro" id="IPR001920">
    <property type="entry name" value="Asp/Glu_race"/>
</dbReference>
<evidence type="ECO:0000313" key="1">
    <source>
        <dbReference type="EMBL" id="KPK65952.1"/>
    </source>
</evidence>
<dbReference type="PATRIC" id="fig|1703774.3.peg.2591"/>
<dbReference type="GO" id="GO:0016855">
    <property type="term" value="F:racemase and epimerase activity, acting on amino acids and derivatives"/>
    <property type="evidence" value="ECO:0007669"/>
    <property type="project" value="InterPro"/>
</dbReference>
<organism evidence="1 2">
    <name type="scientific">candidate division TA06 bacterium SM23_40</name>
    <dbReference type="NCBI Taxonomy" id="1703774"/>
    <lineage>
        <taxon>Bacteria</taxon>
        <taxon>Bacteria division TA06</taxon>
    </lineage>
</organism>
<gene>
    <name evidence="1" type="ORF">AMJ82_12215</name>
</gene>
<comment type="caution">
    <text evidence="1">The sequence shown here is derived from an EMBL/GenBank/DDBJ whole genome shotgun (WGS) entry which is preliminary data.</text>
</comment>
<dbReference type="AlphaFoldDB" id="A0A0S8FZA0"/>
<evidence type="ECO:0000313" key="2">
    <source>
        <dbReference type="Proteomes" id="UP000051717"/>
    </source>
</evidence>
<dbReference type="EMBL" id="LJUI01000181">
    <property type="protein sequence ID" value="KPK65952.1"/>
    <property type="molecule type" value="Genomic_DNA"/>
</dbReference>
<protein>
    <submittedName>
        <fullName evidence="1">Glutamate racemase</fullName>
    </submittedName>
</protein>
<name>A0A0S8FZA0_UNCT6</name>